<dbReference type="HAMAP" id="MF_00437">
    <property type="entry name" value="Ycf4"/>
    <property type="match status" value="1"/>
</dbReference>
<evidence type="ECO:0000256" key="1">
    <source>
        <dbReference type="ARBA" id="ARBA00002862"/>
    </source>
</evidence>
<protein>
    <recommendedName>
        <fullName evidence="9">Photosystem I assembly protein Ycf4</fullName>
    </recommendedName>
</protein>
<evidence type="ECO:0000256" key="2">
    <source>
        <dbReference type="ARBA" id="ARBA00004141"/>
    </source>
</evidence>
<dbReference type="EMBL" id="CAACVJ010000154">
    <property type="protein sequence ID" value="VEP14063.1"/>
    <property type="molecule type" value="Genomic_DNA"/>
</dbReference>
<evidence type="ECO:0000313" key="11">
    <source>
        <dbReference type="Proteomes" id="UP000320055"/>
    </source>
</evidence>
<dbReference type="GO" id="GO:0015979">
    <property type="term" value="P:photosynthesis"/>
    <property type="evidence" value="ECO:0007669"/>
    <property type="project" value="UniProtKB-UniRule"/>
</dbReference>
<evidence type="ECO:0000256" key="5">
    <source>
        <dbReference type="ARBA" id="ARBA00022692"/>
    </source>
</evidence>
<dbReference type="Proteomes" id="UP000320055">
    <property type="component" value="Unassembled WGS sequence"/>
</dbReference>
<evidence type="ECO:0000256" key="3">
    <source>
        <dbReference type="ARBA" id="ARBA00008198"/>
    </source>
</evidence>
<evidence type="ECO:0000256" key="8">
    <source>
        <dbReference type="ARBA" id="ARBA00023136"/>
    </source>
</evidence>
<gene>
    <name evidence="10" type="primary">ycf</name>
    <name evidence="9" type="synonym">ycf4</name>
    <name evidence="10" type="ORF">H1P_2370002</name>
</gene>
<evidence type="ECO:0000256" key="9">
    <source>
        <dbReference type="HAMAP-Rule" id="MF_00437"/>
    </source>
</evidence>
<keyword evidence="6 9" id="KW-1133">Transmembrane helix</keyword>
<feature type="transmembrane region" description="Helical" evidence="9">
    <location>
        <begin position="21"/>
        <end position="43"/>
    </location>
</feature>
<dbReference type="NCBIfam" id="NF002712">
    <property type="entry name" value="PRK02542.1"/>
    <property type="match status" value="1"/>
</dbReference>
<keyword evidence="5 9" id="KW-0812">Transmembrane</keyword>
<dbReference type="InterPro" id="IPR003359">
    <property type="entry name" value="PSI_Ycf4_assembly"/>
</dbReference>
<dbReference type="AlphaFoldDB" id="A0A563VRM3"/>
<dbReference type="PANTHER" id="PTHR33288:SF4">
    <property type="entry name" value="PHOTOSYSTEM I ASSEMBLY PROTEIN YCF4"/>
    <property type="match status" value="1"/>
</dbReference>
<proteinExistence type="inferred from homology"/>
<evidence type="ECO:0000256" key="6">
    <source>
        <dbReference type="ARBA" id="ARBA00022989"/>
    </source>
</evidence>
<dbReference type="Pfam" id="PF02392">
    <property type="entry name" value="Ycf4"/>
    <property type="match status" value="1"/>
</dbReference>
<accession>A0A563VRM3</accession>
<organism evidence="10 11">
    <name type="scientific">Hyella patelloides LEGE 07179</name>
    <dbReference type="NCBI Taxonomy" id="945734"/>
    <lineage>
        <taxon>Bacteria</taxon>
        <taxon>Bacillati</taxon>
        <taxon>Cyanobacteriota</taxon>
        <taxon>Cyanophyceae</taxon>
        <taxon>Pleurocapsales</taxon>
        <taxon>Hyellaceae</taxon>
        <taxon>Hyella</taxon>
    </lineage>
</organism>
<comment type="function">
    <text evidence="1 9">Seems to be required for the assembly of the photosystem I complex.</text>
</comment>
<dbReference type="OrthoDB" id="7059574at2"/>
<keyword evidence="7 9" id="KW-0793">Thylakoid</keyword>
<dbReference type="PANTHER" id="PTHR33288">
    <property type="match status" value="1"/>
</dbReference>
<comment type="similarity">
    <text evidence="3 9">Belongs to the Ycf4 family.</text>
</comment>
<keyword evidence="8 9" id="KW-0472">Membrane</keyword>
<keyword evidence="4 9" id="KW-0602">Photosynthesis</keyword>
<keyword evidence="11" id="KW-1185">Reference proteome</keyword>
<sequence>MTNLTNLLRQDVLGSRRFSNFFWAAIVTMGGVGFLLCGLSSYFKTNLLLVSDVSNIQFFPQGVALTFYGVAGSLLAAYLWLVILWDVGGGYNEFDKKTGHATIFRSGFPGKDRIVEVKIPLEDVQAVKAEIREGLNPKRVLYLKAKKLRDIPLTRVGEPIALSTLENQGAELARFLQVPLEGL</sequence>
<reference evidence="10 11" key="1">
    <citation type="submission" date="2019-01" db="EMBL/GenBank/DDBJ databases">
        <authorList>
            <person name="Brito A."/>
        </authorList>
    </citation>
    <scope>NUCLEOTIDE SEQUENCE [LARGE SCALE GENOMIC DNA]</scope>
    <source>
        <strain evidence="10">1</strain>
    </source>
</reference>
<dbReference type="GO" id="GO:0009522">
    <property type="term" value="C:photosystem I"/>
    <property type="evidence" value="ECO:0007669"/>
    <property type="project" value="InterPro"/>
</dbReference>
<evidence type="ECO:0000256" key="4">
    <source>
        <dbReference type="ARBA" id="ARBA00022531"/>
    </source>
</evidence>
<name>A0A563VRM3_9CYAN</name>
<feature type="transmembrane region" description="Helical" evidence="9">
    <location>
        <begin position="63"/>
        <end position="87"/>
    </location>
</feature>
<dbReference type="GO" id="GO:0031676">
    <property type="term" value="C:plasma membrane-derived thylakoid membrane"/>
    <property type="evidence" value="ECO:0007669"/>
    <property type="project" value="UniProtKB-SubCell"/>
</dbReference>
<dbReference type="RefSeq" id="WP_144872328.1">
    <property type="nucleotide sequence ID" value="NZ_LR213981.1"/>
</dbReference>
<comment type="subcellular location">
    <subcellularLocation>
        <location evidence="9">Cellular thylakoid membrane</location>
        <topology evidence="9">Multi-pass membrane protein</topology>
    </subcellularLocation>
    <subcellularLocation>
        <location evidence="2">Membrane</location>
        <topology evidence="2">Multi-pass membrane protein</topology>
    </subcellularLocation>
</comment>
<evidence type="ECO:0000256" key="7">
    <source>
        <dbReference type="ARBA" id="ARBA00023078"/>
    </source>
</evidence>
<evidence type="ECO:0000313" key="10">
    <source>
        <dbReference type="EMBL" id="VEP14063.1"/>
    </source>
</evidence>